<dbReference type="InterPro" id="IPR000209">
    <property type="entry name" value="Peptidase_S8/S53_dom"/>
</dbReference>
<evidence type="ECO:0000256" key="5">
    <source>
        <dbReference type="ARBA" id="ARBA00022670"/>
    </source>
</evidence>
<dbReference type="SUPFAM" id="SSF54897">
    <property type="entry name" value="Protease propeptides/inhibitors"/>
    <property type="match status" value="1"/>
</dbReference>
<feature type="active site" description="Charge relay system" evidence="10">
    <location>
        <position position="329"/>
    </location>
</feature>
<evidence type="ECO:0000256" key="12">
    <source>
        <dbReference type="SAM" id="SignalP"/>
    </source>
</evidence>
<dbReference type="GO" id="GO:0006508">
    <property type="term" value="P:proteolysis"/>
    <property type="evidence" value="ECO:0007669"/>
    <property type="project" value="UniProtKB-KW"/>
</dbReference>
<evidence type="ECO:0000256" key="2">
    <source>
        <dbReference type="ARBA" id="ARBA00004613"/>
    </source>
</evidence>
<dbReference type="GO" id="GO:0005576">
    <property type="term" value="C:extracellular region"/>
    <property type="evidence" value="ECO:0007669"/>
    <property type="project" value="UniProtKB-SubCell"/>
</dbReference>
<evidence type="ECO:0000256" key="8">
    <source>
        <dbReference type="ARBA" id="ARBA00022825"/>
    </source>
</evidence>
<dbReference type="InterPro" id="IPR034202">
    <property type="entry name" value="Subtilisin_Carlsberg-like"/>
</dbReference>
<evidence type="ECO:0000259" key="13">
    <source>
        <dbReference type="Pfam" id="PF00082"/>
    </source>
</evidence>
<organism evidence="14">
    <name type="scientific">Bacillus pumilus</name>
    <name type="common">Bacillus mesentericus</name>
    <dbReference type="NCBI Taxonomy" id="1408"/>
    <lineage>
        <taxon>Bacteria</taxon>
        <taxon>Bacillati</taxon>
        <taxon>Bacillota</taxon>
        <taxon>Bacilli</taxon>
        <taxon>Bacillales</taxon>
        <taxon>Bacillaceae</taxon>
        <taxon>Bacillus</taxon>
    </lineage>
</organism>
<name>A0A1B1GE29_BACPU</name>
<dbReference type="PROSITE" id="PS00138">
    <property type="entry name" value="SUBTILASE_SER"/>
    <property type="match status" value="1"/>
</dbReference>
<feature type="active site" description="Charge relay system" evidence="10">
    <location>
        <position position="172"/>
    </location>
</feature>
<feature type="chain" id="PRO_5039640029" evidence="12">
    <location>
        <begin position="31"/>
        <end position="383"/>
    </location>
</feature>
<dbReference type="PROSITE" id="PS51892">
    <property type="entry name" value="SUBTILASE"/>
    <property type="match status" value="1"/>
</dbReference>
<dbReference type="PANTHER" id="PTHR43806">
    <property type="entry name" value="PEPTIDASE S8"/>
    <property type="match status" value="1"/>
</dbReference>
<dbReference type="GO" id="GO:0046872">
    <property type="term" value="F:metal ion binding"/>
    <property type="evidence" value="ECO:0007669"/>
    <property type="project" value="UniProtKB-KW"/>
</dbReference>
<evidence type="ECO:0000313" key="14">
    <source>
        <dbReference type="EMBL" id="ANQ68334.1"/>
    </source>
</evidence>
<dbReference type="PROSITE" id="PS00137">
    <property type="entry name" value="SUBTILASE_HIS"/>
    <property type="match status" value="1"/>
</dbReference>
<reference evidence="14" key="1">
    <citation type="journal article" date="2016" name="AMB Express">
        <title>Identification of two new keratinolytic proteases from a Bacillus pumilus strain using protein analysis and gene sequencing.</title>
        <authorList>
            <person name="Fellahi S."/>
            <person name="Chibani A."/>
            <person name="Feuk-Lagerstedt E."/>
            <person name="Taherzadeh M.J."/>
        </authorList>
    </citation>
    <scope>NUCLEOTIDE SEQUENCE</scope>
    <source>
        <strain evidence="14">C4</strain>
    </source>
</reference>
<sequence>MKGRVGIVKVKSFGAGLCMASMLLASMTFGASDVSAKDQAKKEYMIGFSSSVQDKTQKQLVEKAGGHVKESIEKIDMMKVSLNEASKEKLHQAKEVTFIEEDQKAKTSGQSVPYGIKSIKAQKVHKRGYAGQNVKVAVLDSGIDGKHEDLHVTGGVSFVPTESDPLVDPHEHGTHVAGTIAALDNKVGVVGVAPKASIYAVKVADENGDGYYSWIIKGIEWAIENEMDVINISMGGASESEALKEAVDRAYDNGILIVASAGNAGSYGSLNTIDYPAKYSSVMAVASVDQRKQRAFDSSVGEEVEVSAPGVSTLSTIPHNEYGYKSGTSMASPHVAGAAAVILSKHPNLTNDELRERLTKTATKLGEPFYYGAGLVNVQKAAR</sequence>
<dbReference type="CDD" id="cd07477">
    <property type="entry name" value="Peptidases_S8_Subtilisin_subset"/>
    <property type="match status" value="1"/>
</dbReference>
<dbReference type="SUPFAM" id="SSF52743">
    <property type="entry name" value="Subtilisin-like"/>
    <property type="match status" value="1"/>
</dbReference>
<dbReference type="Gene3D" id="3.40.50.200">
    <property type="entry name" value="Peptidase S8/S53 domain"/>
    <property type="match status" value="1"/>
</dbReference>
<keyword evidence="12" id="KW-0732">Signal</keyword>
<evidence type="ECO:0000256" key="1">
    <source>
        <dbReference type="ARBA" id="ARBA00001913"/>
    </source>
</evidence>
<evidence type="ECO:0000256" key="9">
    <source>
        <dbReference type="ARBA" id="ARBA00022837"/>
    </source>
</evidence>
<accession>A0A1B1GE29</accession>
<dbReference type="SMR" id="A0A1B1GE29"/>
<keyword evidence="4" id="KW-0964">Secreted</keyword>
<evidence type="ECO:0000256" key="10">
    <source>
        <dbReference type="PROSITE-ProRule" id="PRU01240"/>
    </source>
</evidence>
<dbReference type="AlphaFoldDB" id="A0A1B1GE29"/>
<proteinExistence type="inferred from homology"/>
<dbReference type="InterPro" id="IPR023827">
    <property type="entry name" value="Peptidase_S8_Asp-AS"/>
</dbReference>
<keyword evidence="9" id="KW-0106">Calcium</keyword>
<evidence type="ECO:0000256" key="6">
    <source>
        <dbReference type="ARBA" id="ARBA00022723"/>
    </source>
</evidence>
<dbReference type="Pfam" id="PF00082">
    <property type="entry name" value="Peptidase_S8"/>
    <property type="match status" value="1"/>
</dbReference>
<evidence type="ECO:0000256" key="11">
    <source>
        <dbReference type="RuleBase" id="RU003355"/>
    </source>
</evidence>
<comment type="subcellular location">
    <subcellularLocation>
        <location evidence="2">Secreted</location>
    </subcellularLocation>
</comment>
<dbReference type="InterPro" id="IPR023828">
    <property type="entry name" value="Peptidase_S8_Ser-AS"/>
</dbReference>
<dbReference type="InterPro" id="IPR022398">
    <property type="entry name" value="Peptidase_S8_His-AS"/>
</dbReference>
<dbReference type="Gene3D" id="3.30.70.80">
    <property type="entry name" value="Peptidase S8 propeptide/proteinase inhibitor I9"/>
    <property type="match status" value="1"/>
</dbReference>
<keyword evidence="5 10" id="KW-0645">Protease</keyword>
<feature type="active site" description="Charge relay system" evidence="10">
    <location>
        <position position="140"/>
    </location>
</feature>
<dbReference type="EMBL" id="KX184832">
    <property type="protein sequence ID" value="ANQ68334.1"/>
    <property type="molecule type" value="Genomic_DNA"/>
</dbReference>
<keyword evidence="6" id="KW-0479">Metal-binding</keyword>
<evidence type="ECO:0000256" key="4">
    <source>
        <dbReference type="ARBA" id="ARBA00022525"/>
    </source>
</evidence>
<feature type="signal peptide" evidence="12">
    <location>
        <begin position="1"/>
        <end position="30"/>
    </location>
</feature>
<dbReference type="InterPro" id="IPR050131">
    <property type="entry name" value="Peptidase_S8_subtilisin-like"/>
</dbReference>
<keyword evidence="7 10" id="KW-0378">Hydrolase</keyword>
<dbReference type="InterPro" id="IPR037045">
    <property type="entry name" value="S8pro/Inhibitor_I9_sf"/>
</dbReference>
<comment type="similarity">
    <text evidence="3 10 11">Belongs to the peptidase S8 family.</text>
</comment>
<evidence type="ECO:0000256" key="7">
    <source>
        <dbReference type="ARBA" id="ARBA00022801"/>
    </source>
</evidence>
<dbReference type="InterPro" id="IPR036852">
    <property type="entry name" value="Peptidase_S8/S53_dom_sf"/>
</dbReference>
<dbReference type="PANTHER" id="PTHR43806:SF11">
    <property type="entry name" value="CEREVISIN-RELATED"/>
    <property type="match status" value="1"/>
</dbReference>
<dbReference type="InterPro" id="IPR015500">
    <property type="entry name" value="Peptidase_S8_subtilisin-rel"/>
</dbReference>
<comment type="cofactor">
    <cofactor evidence="1">
        <name>Ca(2+)</name>
        <dbReference type="ChEBI" id="CHEBI:29108"/>
    </cofactor>
</comment>
<feature type="domain" description="Peptidase S8/S53" evidence="13">
    <location>
        <begin position="131"/>
        <end position="374"/>
    </location>
</feature>
<keyword evidence="8 10" id="KW-0720">Serine protease</keyword>
<dbReference type="GO" id="GO:0004252">
    <property type="term" value="F:serine-type endopeptidase activity"/>
    <property type="evidence" value="ECO:0007669"/>
    <property type="project" value="UniProtKB-UniRule"/>
</dbReference>
<dbReference type="PROSITE" id="PS00136">
    <property type="entry name" value="SUBTILASE_ASP"/>
    <property type="match status" value="1"/>
</dbReference>
<dbReference type="PRINTS" id="PR00723">
    <property type="entry name" value="SUBTILISIN"/>
</dbReference>
<evidence type="ECO:0000256" key="3">
    <source>
        <dbReference type="ARBA" id="ARBA00011073"/>
    </source>
</evidence>
<protein>
    <submittedName>
        <fullName evidence="14">Keratinase Ker2</fullName>
    </submittedName>
</protein>